<evidence type="ECO:0000313" key="2">
    <source>
        <dbReference type="EMBL" id="KAF0746592.1"/>
    </source>
</evidence>
<sequence>MMCGFFFVSVTTFWNMGLVSDRKVNVVGTLGGGGQNVMKNLKKSNRKTGIFTQNQFSTKSIFLYGCKSKTNHCKYLKFSLKAQFFLLAFEVQILTKVRQNHEYFKLFCSSYELKI</sequence>
<dbReference type="AlphaFoldDB" id="A0A6G0Y084"/>
<name>A0A6G0Y084_APHCR</name>
<protein>
    <submittedName>
        <fullName evidence="2">Uncharacterized protein</fullName>
    </submittedName>
</protein>
<evidence type="ECO:0000313" key="3">
    <source>
        <dbReference type="Proteomes" id="UP000478052"/>
    </source>
</evidence>
<keyword evidence="3" id="KW-1185">Reference proteome</keyword>
<feature type="signal peptide" evidence="1">
    <location>
        <begin position="1"/>
        <end position="21"/>
    </location>
</feature>
<accession>A0A6G0Y084</accession>
<reference evidence="2 3" key="1">
    <citation type="submission" date="2019-08" db="EMBL/GenBank/DDBJ databases">
        <title>Whole genome of Aphis craccivora.</title>
        <authorList>
            <person name="Voronova N.V."/>
            <person name="Shulinski R.S."/>
            <person name="Bandarenka Y.V."/>
            <person name="Zhorov D.G."/>
            <person name="Warner D."/>
        </authorList>
    </citation>
    <scope>NUCLEOTIDE SEQUENCE [LARGE SCALE GENOMIC DNA]</scope>
    <source>
        <strain evidence="2">180601</strain>
        <tissue evidence="2">Whole Body</tissue>
    </source>
</reference>
<proteinExistence type="predicted"/>
<comment type="caution">
    <text evidence="2">The sequence shown here is derived from an EMBL/GenBank/DDBJ whole genome shotgun (WGS) entry which is preliminary data.</text>
</comment>
<gene>
    <name evidence="2" type="ORF">FWK35_00021005</name>
</gene>
<dbReference type="EMBL" id="VUJU01007154">
    <property type="protein sequence ID" value="KAF0746592.1"/>
    <property type="molecule type" value="Genomic_DNA"/>
</dbReference>
<dbReference type="Proteomes" id="UP000478052">
    <property type="component" value="Unassembled WGS sequence"/>
</dbReference>
<keyword evidence="1" id="KW-0732">Signal</keyword>
<evidence type="ECO:0000256" key="1">
    <source>
        <dbReference type="SAM" id="SignalP"/>
    </source>
</evidence>
<feature type="chain" id="PRO_5026342617" evidence="1">
    <location>
        <begin position="22"/>
        <end position="115"/>
    </location>
</feature>
<organism evidence="2 3">
    <name type="scientific">Aphis craccivora</name>
    <name type="common">Cowpea aphid</name>
    <dbReference type="NCBI Taxonomy" id="307492"/>
    <lineage>
        <taxon>Eukaryota</taxon>
        <taxon>Metazoa</taxon>
        <taxon>Ecdysozoa</taxon>
        <taxon>Arthropoda</taxon>
        <taxon>Hexapoda</taxon>
        <taxon>Insecta</taxon>
        <taxon>Pterygota</taxon>
        <taxon>Neoptera</taxon>
        <taxon>Paraneoptera</taxon>
        <taxon>Hemiptera</taxon>
        <taxon>Sternorrhyncha</taxon>
        <taxon>Aphidomorpha</taxon>
        <taxon>Aphidoidea</taxon>
        <taxon>Aphididae</taxon>
        <taxon>Aphidini</taxon>
        <taxon>Aphis</taxon>
        <taxon>Aphis</taxon>
    </lineage>
</organism>